<sequence length="53" mass="6132">MEKLQNQITNILQSATMTNEQKSIMIMSEIKQYIADHDNKLFNQIGEVFSSVK</sequence>
<reference evidence="1" key="1">
    <citation type="submission" date="2019-10" db="EMBL/GenBank/DDBJ databases">
        <title>Lactobacillus agilis SY212 Whole Genome Sequencing Project.</title>
        <authorList>
            <person name="Suzuki S."/>
            <person name="Endo A."/>
            <person name="Maeno S."/>
            <person name="Shiwa Y."/>
            <person name="Matsutani M."/>
            <person name="Kajikawa A."/>
        </authorList>
    </citation>
    <scope>NUCLEOTIDE SEQUENCE</scope>
    <source>
        <strain evidence="1">SY212</strain>
    </source>
</reference>
<dbReference type="EMBL" id="BLAM01000045">
    <property type="protein sequence ID" value="GET05244.1"/>
    <property type="molecule type" value="Genomic_DNA"/>
</dbReference>
<accession>A0A6F9XJ03</accession>
<dbReference type="Proteomes" id="UP000494265">
    <property type="component" value="Unassembled WGS sequence"/>
</dbReference>
<proteinExistence type="predicted"/>
<dbReference type="RefSeq" id="WP_172584115.1">
    <property type="nucleotide sequence ID" value="NZ_BLAM01000045.1"/>
</dbReference>
<gene>
    <name evidence="1" type="ORF">SY212_02740</name>
</gene>
<organism evidence="1">
    <name type="scientific">Ligilactobacillus agilis</name>
    <dbReference type="NCBI Taxonomy" id="1601"/>
    <lineage>
        <taxon>Bacteria</taxon>
        <taxon>Bacillati</taxon>
        <taxon>Bacillota</taxon>
        <taxon>Bacilli</taxon>
        <taxon>Lactobacillales</taxon>
        <taxon>Lactobacillaceae</taxon>
        <taxon>Ligilactobacillus</taxon>
    </lineage>
</organism>
<protein>
    <submittedName>
        <fullName evidence="1">Uncharacterized protein</fullName>
    </submittedName>
</protein>
<name>A0A6F9XJ03_9LACO</name>
<comment type="caution">
    <text evidence="1">The sequence shown here is derived from an EMBL/GenBank/DDBJ whole genome shotgun (WGS) entry which is preliminary data.</text>
</comment>
<dbReference type="AlphaFoldDB" id="A0A6F9XJ03"/>
<evidence type="ECO:0000313" key="1">
    <source>
        <dbReference type="EMBL" id="GET05244.1"/>
    </source>
</evidence>